<dbReference type="AlphaFoldDB" id="A1DP08"/>
<proteinExistence type="predicted"/>
<organism evidence="1 2">
    <name type="scientific">Neosartorya fischeri (strain ATCC 1020 / DSM 3700 / CBS 544.65 / FGSC A1164 / JCM 1740 / NRRL 181 / WB 181)</name>
    <name type="common">Aspergillus fischerianus</name>
    <dbReference type="NCBI Taxonomy" id="331117"/>
    <lineage>
        <taxon>Eukaryota</taxon>
        <taxon>Fungi</taxon>
        <taxon>Dikarya</taxon>
        <taxon>Ascomycota</taxon>
        <taxon>Pezizomycotina</taxon>
        <taxon>Eurotiomycetes</taxon>
        <taxon>Eurotiomycetidae</taxon>
        <taxon>Eurotiales</taxon>
        <taxon>Aspergillaceae</taxon>
        <taxon>Aspergillus</taxon>
        <taxon>Aspergillus subgen. Fumigati</taxon>
    </lineage>
</organism>
<dbReference type="eggNOG" id="ENOG502RXC5">
    <property type="taxonomic scope" value="Eukaryota"/>
</dbReference>
<dbReference type="KEGG" id="nfi:NFIA_058800"/>
<name>A1DP08_NEOFI</name>
<dbReference type="Proteomes" id="UP000006702">
    <property type="component" value="Unassembled WGS sequence"/>
</dbReference>
<protein>
    <submittedName>
        <fullName evidence="1">Uncharacterized protein</fullName>
    </submittedName>
</protein>
<sequence length="174" mass="19756">MTSSPPRPYRFKSTTLKFQVPGLKSLPNIFQNSKFIRDMADSDTWKTTMNILHKVRTWSRMTIWGDRLFLQFDGPTKILLQTRGPRINDIMSAREINEIADTPRGLTFDPTTSAKQPRVDGEEFRNVAHDAVHAGPGPSRTIEELENEMKGISQSIATLTKEGKVIIEKIAEKK</sequence>
<gene>
    <name evidence="1" type="ORF">NFIA_058800</name>
</gene>
<evidence type="ECO:0000313" key="2">
    <source>
        <dbReference type="Proteomes" id="UP000006702"/>
    </source>
</evidence>
<dbReference type="HOGENOM" id="CLU_131637_0_0_1"/>
<dbReference type="EMBL" id="DS027698">
    <property type="protein sequence ID" value="EAW16529.1"/>
    <property type="molecule type" value="Genomic_DNA"/>
</dbReference>
<dbReference type="GeneID" id="4584942"/>
<keyword evidence="2" id="KW-1185">Reference proteome</keyword>
<dbReference type="GO" id="GO:0007007">
    <property type="term" value="P:inner mitochondrial membrane organization"/>
    <property type="evidence" value="ECO:0007669"/>
    <property type="project" value="TreeGrafter"/>
</dbReference>
<dbReference type="PANTHER" id="PTHR36959">
    <property type="entry name" value="ALTERED INHERITANCE OF MITOCHONDRIA PROTEIN 24, MITOCHONDRIAL"/>
    <property type="match status" value="1"/>
</dbReference>
<dbReference type="RefSeq" id="XP_001258426.1">
    <property type="nucleotide sequence ID" value="XM_001258425.1"/>
</dbReference>
<dbReference type="PANTHER" id="PTHR36959:SF2">
    <property type="entry name" value="ALTERED INHERITANCE OF MITOCHONDRIA PROTEIN 24, MITOCHONDRIAL"/>
    <property type="match status" value="1"/>
</dbReference>
<dbReference type="VEuPathDB" id="FungiDB:NFIA_058800"/>
<accession>A1DP08</accession>
<dbReference type="OrthoDB" id="5295771at2759"/>
<reference evidence="2" key="1">
    <citation type="journal article" date="2008" name="PLoS Genet.">
        <title>Genomic islands in the pathogenic filamentous fungus Aspergillus fumigatus.</title>
        <authorList>
            <person name="Fedorova N.D."/>
            <person name="Khaldi N."/>
            <person name="Joardar V.S."/>
            <person name="Maiti R."/>
            <person name="Amedeo P."/>
            <person name="Anderson M.J."/>
            <person name="Crabtree J."/>
            <person name="Silva J.C."/>
            <person name="Badger J.H."/>
            <person name="Albarraq A."/>
            <person name="Angiuoli S."/>
            <person name="Bussey H."/>
            <person name="Bowyer P."/>
            <person name="Cotty P.J."/>
            <person name="Dyer P.S."/>
            <person name="Egan A."/>
            <person name="Galens K."/>
            <person name="Fraser-Liggett C.M."/>
            <person name="Haas B.J."/>
            <person name="Inman J.M."/>
            <person name="Kent R."/>
            <person name="Lemieux S."/>
            <person name="Malavazi I."/>
            <person name="Orvis J."/>
            <person name="Roemer T."/>
            <person name="Ronning C.M."/>
            <person name="Sundaram J.P."/>
            <person name="Sutton G."/>
            <person name="Turner G."/>
            <person name="Venter J.C."/>
            <person name="White O.R."/>
            <person name="Whitty B.R."/>
            <person name="Youngman P."/>
            <person name="Wolfe K.H."/>
            <person name="Goldman G.H."/>
            <person name="Wortman J.R."/>
            <person name="Jiang B."/>
            <person name="Denning D.W."/>
            <person name="Nierman W.C."/>
        </authorList>
    </citation>
    <scope>NUCLEOTIDE SEQUENCE [LARGE SCALE GENOMIC DNA]</scope>
    <source>
        <strain evidence="2">ATCC 1020 / DSM 3700 / CBS 544.65 / FGSC A1164 / JCM 1740 / NRRL 181 / WB 181</strain>
    </source>
</reference>
<evidence type="ECO:0000313" key="1">
    <source>
        <dbReference type="EMBL" id="EAW16529.1"/>
    </source>
</evidence>
<dbReference type="GO" id="GO:0005743">
    <property type="term" value="C:mitochondrial inner membrane"/>
    <property type="evidence" value="ECO:0007669"/>
    <property type="project" value="TreeGrafter"/>
</dbReference>